<organism evidence="2 3">
    <name type="scientific">Nocardioides jiangsuensis</name>
    <dbReference type="NCBI Taxonomy" id="2866161"/>
    <lineage>
        <taxon>Bacteria</taxon>
        <taxon>Bacillati</taxon>
        <taxon>Actinomycetota</taxon>
        <taxon>Actinomycetes</taxon>
        <taxon>Propionibacteriales</taxon>
        <taxon>Nocardioidaceae</taxon>
        <taxon>Nocardioides</taxon>
    </lineage>
</organism>
<sequence length="220" mass="22662">MTNTPVQPHTGQPVYVKAPSNGLATAALVLGIIGMVLAFIPLIGAFGAFLGGVGCALAIAGFLVARKRGVGKGKSIAGFVLGVASILTFFLVTAATVAAVDTAVNEIDKSIKAEEANDKPTTVTEGAAFTHDGFAAEEGWRVGKGALGDAEIKSLTVTNNADEARIAQLTFTFVKGNSNLGEVECSSNELQAGQSSKMDCVSFDSGFPKGYTQIQVADMW</sequence>
<keyword evidence="1" id="KW-0812">Transmembrane</keyword>
<name>A0ABS7RJJ7_9ACTN</name>
<keyword evidence="1" id="KW-0472">Membrane</keyword>
<gene>
    <name evidence="2" type="ORF">K1X13_08755</name>
</gene>
<evidence type="ECO:0008006" key="4">
    <source>
        <dbReference type="Google" id="ProtNLM"/>
    </source>
</evidence>
<keyword evidence="3" id="KW-1185">Reference proteome</keyword>
<feature type="transmembrane region" description="Helical" evidence="1">
    <location>
        <begin position="76"/>
        <end position="100"/>
    </location>
</feature>
<evidence type="ECO:0000256" key="1">
    <source>
        <dbReference type="SAM" id="Phobius"/>
    </source>
</evidence>
<evidence type="ECO:0000313" key="2">
    <source>
        <dbReference type="EMBL" id="MBY9074906.1"/>
    </source>
</evidence>
<accession>A0ABS7RJJ7</accession>
<dbReference type="Proteomes" id="UP000754710">
    <property type="component" value="Unassembled WGS sequence"/>
</dbReference>
<proteinExistence type="predicted"/>
<feature type="transmembrane region" description="Helical" evidence="1">
    <location>
        <begin position="46"/>
        <end position="64"/>
    </location>
</feature>
<keyword evidence="1" id="KW-1133">Transmembrane helix</keyword>
<evidence type="ECO:0000313" key="3">
    <source>
        <dbReference type="Proteomes" id="UP000754710"/>
    </source>
</evidence>
<comment type="caution">
    <text evidence="2">The sequence shown here is derived from an EMBL/GenBank/DDBJ whole genome shotgun (WGS) entry which is preliminary data.</text>
</comment>
<protein>
    <recommendedName>
        <fullName evidence="4">DUF4190 domain-containing protein</fullName>
    </recommendedName>
</protein>
<dbReference type="EMBL" id="JAIEZQ010000002">
    <property type="protein sequence ID" value="MBY9074906.1"/>
    <property type="molecule type" value="Genomic_DNA"/>
</dbReference>
<reference evidence="2 3" key="1">
    <citation type="submission" date="2021-08" db="EMBL/GenBank/DDBJ databases">
        <title>Nocardioides bacterium WL0053 sp. nov., isolated from the sediment.</title>
        <authorList>
            <person name="Wang L."/>
            <person name="Zhang D."/>
            <person name="Zhang A."/>
        </authorList>
    </citation>
    <scope>NUCLEOTIDE SEQUENCE [LARGE SCALE GENOMIC DNA]</scope>
    <source>
        <strain evidence="2 3">WL0053</strain>
    </source>
</reference>
<dbReference type="RefSeq" id="WP_221024721.1">
    <property type="nucleotide sequence ID" value="NZ_JAIEZQ010000002.1"/>
</dbReference>
<feature type="transmembrane region" description="Helical" evidence="1">
    <location>
        <begin position="21"/>
        <end position="40"/>
    </location>
</feature>